<keyword evidence="3 8" id="KW-0444">Lipid biosynthesis</keyword>
<protein>
    <recommendedName>
        <fullName evidence="8">Enoyl-[acyl-carrier-protein] reductase [NADH]</fullName>
        <ecNumber evidence="8">1.3.1.9</ecNumber>
    </recommendedName>
</protein>
<dbReference type="InterPro" id="IPR014358">
    <property type="entry name" value="Enoyl-ACP_Rdtase_NADH"/>
</dbReference>
<evidence type="ECO:0000256" key="6">
    <source>
        <dbReference type="ARBA" id="ARBA00023098"/>
    </source>
</evidence>
<dbReference type="Pfam" id="PF13561">
    <property type="entry name" value="adh_short_C2"/>
    <property type="match status" value="1"/>
</dbReference>
<keyword evidence="4" id="KW-0276">Fatty acid metabolism</keyword>
<accession>A0A2N1PU91</accession>
<dbReference type="AlphaFoldDB" id="A0A2N1PU91"/>
<comment type="similarity">
    <text evidence="2 8">Belongs to the short-chain dehydrogenases/reductases (SDR) family. FabI subfamily.</text>
</comment>
<gene>
    <name evidence="11" type="ORF">CVV64_00415</name>
</gene>
<dbReference type="EC" id="1.3.1.9" evidence="8"/>
<organism evidence="11 12">
    <name type="scientific">Candidatus Wallbacteria bacterium HGW-Wallbacteria-1</name>
    <dbReference type="NCBI Taxonomy" id="2013854"/>
    <lineage>
        <taxon>Bacteria</taxon>
        <taxon>Candidatus Walliibacteriota</taxon>
    </lineage>
</organism>
<keyword evidence="7 8" id="KW-0275">Fatty acid biosynthesis</keyword>
<comment type="caution">
    <text evidence="11">The sequence shown here is derived from an EMBL/GenBank/DDBJ whole genome shotgun (WGS) entry which is preliminary data.</text>
</comment>
<feature type="binding site" evidence="10">
    <location>
        <position position="91"/>
    </location>
    <ligand>
        <name>NAD(+)</name>
        <dbReference type="ChEBI" id="CHEBI:57540"/>
    </ligand>
</feature>
<evidence type="ECO:0000256" key="2">
    <source>
        <dbReference type="ARBA" id="ARBA00009233"/>
    </source>
</evidence>
<evidence type="ECO:0000256" key="9">
    <source>
        <dbReference type="PIRSR" id="PIRSR000094-2"/>
    </source>
</evidence>
<evidence type="ECO:0000313" key="12">
    <source>
        <dbReference type="Proteomes" id="UP000233256"/>
    </source>
</evidence>
<evidence type="ECO:0000256" key="4">
    <source>
        <dbReference type="ARBA" id="ARBA00022832"/>
    </source>
</evidence>
<keyword evidence="5 8" id="KW-0560">Oxidoreductase</keyword>
<dbReference type="InterPro" id="IPR002347">
    <property type="entry name" value="SDR_fam"/>
</dbReference>
<evidence type="ECO:0000256" key="7">
    <source>
        <dbReference type="ARBA" id="ARBA00023160"/>
    </source>
</evidence>
<dbReference type="PANTHER" id="PTHR43159:SF2">
    <property type="entry name" value="ENOYL-[ACYL-CARRIER-PROTEIN] REDUCTASE [NADH], CHLOROPLASTIC"/>
    <property type="match status" value="1"/>
</dbReference>
<feature type="binding site" evidence="10">
    <location>
        <position position="161"/>
    </location>
    <ligand>
        <name>NAD(+)</name>
        <dbReference type="ChEBI" id="CHEBI:57540"/>
    </ligand>
</feature>
<dbReference type="Gene3D" id="3.40.50.720">
    <property type="entry name" value="NAD(P)-binding Rossmann-like Domain"/>
    <property type="match status" value="1"/>
</dbReference>
<dbReference type="SUPFAM" id="SSF51735">
    <property type="entry name" value="NAD(P)-binding Rossmann-fold domains"/>
    <property type="match status" value="1"/>
</dbReference>
<sequence>MSFLEIENRNFLVMGVANRKSVAYHIATSLEAQGANVILSVRDSEHLAKCEKLFPGRAMVICNVEDCEQIAALPEKLALGKGELHGFVHSIAFADYSEGIKPFHETPRNAFLQAVQVSAFSLVEVSNALRDVFASDASVVTISISTTSMAAESYGFMAPAKAALDSAVVFLAKSFSKFSSVRFNSVKAGLLKTSSSAGIPGYIDYYIFAEAATLRKESLKTSEVADTALFLLSGKSSGINAQGIVIDAGMAVNYYDRDIISKVAREV</sequence>
<dbReference type="PANTHER" id="PTHR43159">
    <property type="entry name" value="ENOYL-[ACYL-CARRIER-PROTEIN] REDUCTASE"/>
    <property type="match status" value="1"/>
</dbReference>
<evidence type="ECO:0000256" key="5">
    <source>
        <dbReference type="ARBA" id="ARBA00023002"/>
    </source>
</evidence>
<reference evidence="11 12" key="1">
    <citation type="journal article" date="2017" name="ISME J.">
        <title>Potential for microbial H2 and metal transformations associated with novel bacteria and archaea in deep terrestrial subsurface sediments.</title>
        <authorList>
            <person name="Hernsdorf A.W."/>
            <person name="Amano Y."/>
            <person name="Miyakawa K."/>
            <person name="Ise K."/>
            <person name="Suzuki Y."/>
            <person name="Anantharaman K."/>
            <person name="Probst A."/>
            <person name="Burstein D."/>
            <person name="Thomas B.C."/>
            <person name="Banfield J.F."/>
        </authorList>
    </citation>
    <scope>NUCLEOTIDE SEQUENCE [LARGE SCALE GENOMIC DNA]</scope>
    <source>
        <strain evidence="11">HGW-Wallbacteria-1</strain>
    </source>
</reference>
<feature type="binding site" evidence="9">
    <location>
        <position position="94"/>
    </location>
    <ligand>
        <name>substrate</name>
    </ligand>
</feature>
<evidence type="ECO:0000256" key="1">
    <source>
        <dbReference type="ARBA" id="ARBA00005189"/>
    </source>
</evidence>
<evidence type="ECO:0000256" key="3">
    <source>
        <dbReference type="ARBA" id="ARBA00022516"/>
    </source>
</evidence>
<evidence type="ECO:0000256" key="8">
    <source>
        <dbReference type="PIRNR" id="PIRNR000094"/>
    </source>
</evidence>
<feature type="binding site" evidence="10">
    <location>
        <position position="15"/>
    </location>
    <ligand>
        <name>NAD(+)</name>
        <dbReference type="ChEBI" id="CHEBI:57540"/>
    </ligand>
</feature>
<evidence type="ECO:0000256" key="10">
    <source>
        <dbReference type="PIRSR" id="PIRSR000094-3"/>
    </source>
</evidence>
<dbReference type="InterPro" id="IPR036291">
    <property type="entry name" value="NAD(P)-bd_dom_sf"/>
</dbReference>
<dbReference type="GO" id="GO:0006633">
    <property type="term" value="P:fatty acid biosynthetic process"/>
    <property type="evidence" value="ECO:0007669"/>
    <property type="project" value="UniProtKB-KW"/>
</dbReference>
<keyword evidence="6" id="KW-0443">Lipid metabolism</keyword>
<name>A0A2N1PU91_9BACT</name>
<dbReference type="EMBL" id="PGXC01000001">
    <property type="protein sequence ID" value="PKK91924.1"/>
    <property type="molecule type" value="Genomic_DNA"/>
</dbReference>
<dbReference type="GO" id="GO:0004318">
    <property type="term" value="F:enoyl-[acyl-carrier-protein] reductase (NADH) activity"/>
    <property type="evidence" value="ECO:0007669"/>
    <property type="project" value="UniProtKB-EC"/>
</dbReference>
<comment type="pathway">
    <text evidence="1">Lipid metabolism.</text>
</comment>
<dbReference type="Proteomes" id="UP000233256">
    <property type="component" value="Unassembled WGS sequence"/>
</dbReference>
<proteinExistence type="inferred from homology"/>
<dbReference type="PIRSF" id="PIRSF000094">
    <property type="entry name" value="Enoyl-ACP_rdct"/>
    <property type="match status" value="1"/>
</dbReference>
<keyword evidence="8 10" id="KW-0520">NAD</keyword>
<evidence type="ECO:0000313" key="11">
    <source>
        <dbReference type="EMBL" id="PKK91924.1"/>
    </source>
</evidence>
<comment type="catalytic activity">
    <reaction evidence="8">
        <text>a 2,3-saturated acyl-[ACP] + NAD(+) = a (2E)-enoyl-[ACP] + NADH + H(+)</text>
        <dbReference type="Rhea" id="RHEA:10240"/>
        <dbReference type="Rhea" id="RHEA-COMP:9925"/>
        <dbReference type="Rhea" id="RHEA-COMP:9926"/>
        <dbReference type="ChEBI" id="CHEBI:15378"/>
        <dbReference type="ChEBI" id="CHEBI:57540"/>
        <dbReference type="ChEBI" id="CHEBI:57945"/>
        <dbReference type="ChEBI" id="CHEBI:78784"/>
        <dbReference type="ChEBI" id="CHEBI:78785"/>
        <dbReference type="EC" id="1.3.1.9"/>
    </reaction>
</comment>